<reference evidence="2" key="3">
    <citation type="submission" date="2022-01" db="UniProtKB">
        <authorList>
            <consortium name="EnsemblPlants"/>
        </authorList>
    </citation>
    <scope>IDENTIFICATION</scope>
    <source>
        <strain evidence="2">subsp. vulgare</strain>
    </source>
</reference>
<proteinExistence type="predicted"/>
<dbReference type="EnsemblPlants" id="HORVU.MOREX.r3.1HG0078580.1">
    <property type="protein sequence ID" value="HORVU.MOREX.r3.1HG0078580.1"/>
    <property type="gene ID" value="HORVU.MOREX.r3.1HG0078580"/>
</dbReference>
<dbReference type="Gramene" id="HORVU.MOREX.r3.1HG0078580.1">
    <property type="protein sequence ID" value="HORVU.MOREX.r3.1HG0078580.1"/>
    <property type="gene ID" value="HORVU.MOREX.r3.1HG0078580"/>
</dbReference>
<organism evidence="2 3">
    <name type="scientific">Hordeum vulgare subsp. vulgare</name>
    <name type="common">Domesticated barley</name>
    <dbReference type="NCBI Taxonomy" id="112509"/>
    <lineage>
        <taxon>Eukaryota</taxon>
        <taxon>Viridiplantae</taxon>
        <taxon>Streptophyta</taxon>
        <taxon>Embryophyta</taxon>
        <taxon>Tracheophyta</taxon>
        <taxon>Spermatophyta</taxon>
        <taxon>Magnoliopsida</taxon>
        <taxon>Liliopsida</taxon>
        <taxon>Poales</taxon>
        <taxon>Poaceae</taxon>
        <taxon>BOP clade</taxon>
        <taxon>Pooideae</taxon>
        <taxon>Triticodae</taxon>
        <taxon>Triticeae</taxon>
        <taxon>Hordeinae</taxon>
        <taxon>Hordeum</taxon>
    </lineage>
</organism>
<reference evidence="2" key="2">
    <citation type="submission" date="2020-10" db="EMBL/GenBank/DDBJ databases">
        <authorList>
            <person name="Scholz U."/>
            <person name="Mascher M."/>
            <person name="Fiebig A."/>
        </authorList>
    </citation>
    <scope>NUCLEOTIDE SEQUENCE [LARGE SCALE GENOMIC DNA]</scope>
    <source>
        <strain evidence="2">cv. Morex</strain>
    </source>
</reference>
<feature type="compositionally biased region" description="Acidic residues" evidence="1">
    <location>
        <begin position="104"/>
        <end position="128"/>
    </location>
</feature>
<reference evidence="3" key="1">
    <citation type="journal article" date="2012" name="Nature">
        <title>A physical, genetic and functional sequence assembly of the barley genome.</title>
        <authorList>
            <consortium name="The International Barley Genome Sequencing Consortium"/>
            <person name="Mayer K.F."/>
            <person name="Waugh R."/>
            <person name="Brown J.W."/>
            <person name="Schulman A."/>
            <person name="Langridge P."/>
            <person name="Platzer M."/>
            <person name="Fincher G.B."/>
            <person name="Muehlbauer G.J."/>
            <person name="Sato K."/>
            <person name="Close T.J."/>
            <person name="Wise R.P."/>
            <person name="Stein N."/>
        </authorList>
    </citation>
    <scope>NUCLEOTIDE SEQUENCE [LARGE SCALE GENOMIC DNA]</scope>
    <source>
        <strain evidence="3">cv. Morex</strain>
    </source>
</reference>
<name>A0A8I6X626_HORVV</name>
<feature type="region of interest" description="Disordered" evidence="1">
    <location>
        <begin position="67"/>
        <end position="280"/>
    </location>
</feature>
<evidence type="ECO:0000256" key="1">
    <source>
        <dbReference type="SAM" id="MobiDB-lite"/>
    </source>
</evidence>
<feature type="compositionally biased region" description="Basic residues" evidence="1">
    <location>
        <begin position="169"/>
        <end position="180"/>
    </location>
</feature>
<protein>
    <submittedName>
        <fullName evidence="2">Uncharacterized protein</fullName>
    </submittedName>
</protein>
<sequence>MAVLPLSCRDGVMCEFDGTLDHPQCYFHTALTEKDIVAIIKKLTGEPAGKCGQIGLKPFCKINPAPKKGDKFWSRRPKKQAMKTAKPPSKKAKGKGKSAAAEPSEVDESQVGDALSENEDNESQEDSVEVISVSSDSSPSPPKPARRICGKVPFSHPNAHLDPNFLLKKTQHASNRKTRSHSRDLISGLPATNKRKPSENSPPTSGDSVMSTLPPMIRVPGTQAKKRKTSGSIPDATSEPPKKSTPTQDDLDHAEPAIQVDLPESPKETMDASKSPNPLMTTEDPDAVVITGSGFSKPAATVLSKHVASSSQAIPESGLSKAKLFDYANLEFKELCSGFASRLEASYEMEQNLLKMLNNKHEVNFVILILFPVTPKGRVISKKMSRVLKI</sequence>
<dbReference type="AlphaFoldDB" id="A0A8I6X626"/>
<evidence type="ECO:0000313" key="2">
    <source>
        <dbReference type="EnsemblPlants" id="HORVU.MOREX.r3.1HG0078580.1"/>
    </source>
</evidence>
<feature type="compositionally biased region" description="Polar residues" evidence="1">
    <location>
        <begin position="199"/>
        <end position="211"/>
    </location>
</feature>
<feature type="compositionally biased region" description="Low complexity" evidence="1">
    <location>
        <begin position="129"/>
        <end position="138"/>
    </location>
</feature>
<keyword evidence="3" id="KW-1185">Reference proteome</keyword>
<dbReference type="Proteomes" id="UP000011116">
    <property type="component" value="Chromosome 1H"/>
</dbReference>
<evidence type="ECO:0000313" key="3">
    <source>
        <dbReference type="Proteomes" id="UP000011116"/>
    </source>
</evidence>
<accession>A0A8I6X626</accession>